<sequence>DSGGGGGGGGGHIVYEPTGVIERWKLCRCYNGVTLRLDASTYDAMFPEAVPIQISARLELPSGFTPLRQTSFTRTCYPVGGDEGDGGEGGWLVLDLPLPSRFGQEELPYVRSFLAFPARSHGFSRVISLEIGLIYKKDSQTQSDPNYDGTNFWSSLWFWTLSRECQRRSLHFSAGTDKAVVE</sequence>
<evidence type="ECO:0000313" key="2">
    <source>
        <dbReference type="Proteomes" id="UP000032141"/>
    </source>
</evidence>
<evidence type="ECO:0000313" key="1">
    <source>
        <dbReference type="EnsemblPlants" id="Bo01005s020.1"/>
    </source>
</evidence>
<dbReference type="Gramene" id="Bo01005s020.1">
    <property type="protein sequence ID" value="Bo01005s020.1"/>
    <property type="gene ID" value="Bo01005s020"/>
</dbReference>
<reference evidence="1" key="2">
    <citation type="submission" date="2015-06" db="UniProtKB">
        <authorList>
            <consortium name="EnsemblPlants"/>
        </authorList>
    </citation>
    <scope>IDENTIFICATION</scope>
</reference>
<keyword evidence="2" id="KW-1185">Reference proteome</keyword>
<dbReference type="EnsemblPlants" id="Bo01005s020.1">
    <property type="protein sequence ID" value="Bo01005s020.1"/>
    <property type="gene ID" value="Bo01005s020"/>
</dbReference>
<accession>A0A0D2ZSX2</accession>
<dbReference type="HOGENOM" id="CLU_1485682_0_0_1"/>
<dbReference type="OMA" id="RTCYPVG"/>
<dbReference type="AlphaFoldDB" id="A0A0D2ZSX2"/>
<name>A0A0D2ZSX2_BRAOL</name>
<reference evidence="1" key="1">
    <citation type="journal article" date="2014" name="Genome Biol.">
        <title>Transcriptome and methylome profiling reveals relics of genome dominance in the mesopolyploid Brassica oleracea.</title>
        <authorList>
            <person name="Parkin I.A."/>
            <person name="Koh C."/>
            <person name="Tang H."/>
            <person name="Robinson S.J."/>
            <person name="Kagale S."/>
            <person name="Clarke W.E."/>
            <person name="Town C.D."/>
            <person name="Nixon J."/>
            <person name="Krishnakumar V."/>
            <person name="Bidwell S.L."/>
            <person name="Denoeud F."/>
            <person name="Belcram H."/>
            <person name="Links M.G."/>
            <person name="Just J."/>
            <person name="Clarke C."/>
            <person name="Bender T."/>
            <person name="Huebert T."/>
            <person name="Mason A.S."/>
            <person name="Pires J.C."/>
            <person name="Barker G."/>
            <person name="Moore J."/>
            <person name="Walley P.G."/>
            <person name="Manoli S."/>
            <person name="Batley J."/>
            <person name="Edwards D."/>
            <person name="Nelson M.N."/>
            <person name="Wang X."/>
            <person name="Paterson A.H."/>
            <person name="King G."/>
            <person name="Bancroft I."/>
            <person name="Chalhoub B."/>
            <person name="Sharpe A.G."/>
        </authorList>
    </citation>
    <scope>NUCLEOTIDE SEQUENCE [LARGE SCALE GENOMIC DNA]</scope>
    <source>
        <strain evidence="1">cv. TO1000</strain>
    </source>
</reference>
<organism evidence="1 2">
    <name type="scientific">Brassica oleracea var. oleracea</name>
    <dbReference type="NCBI Taxonomy" id="109376"/>
    <lineage>
        <taxon>Eukaryota</taxon>
        <taxon>Viridiplantae</taxon>
        <taxon>Streptophyta</taxon>
        <taxon>Embryophyta</taxon>
        <taxon>Tracheophyta</taxon>
        <taxon>Spermatophyta</taxon>
        <taxon>Magnoliopsida</taxon>
        <taxon>eudicotyledons</taxon>
        <taxon>Gunneridae</taxon>
        <taxon>Pentapetalae</taxon>
        <taxon>rosids</taxon>
        <taxon>malvids</taxon>
        <taxon>Brassicales</taxon>
        <taxon>Brassicaceae</taxon>
        <taxon>Brassiceae</taxon>
        <taxon>Brassica</taxon>
    </lineage>
</organism>
<protein>
    <submittedName>
        <fullName evidence="1">Uncharacterized protein</fullName>
    </submittedName>
</protein>
<dbReference type="Proteomes" id="UP000032141">
    <property type="component" value="Unassembled WGS sequence"/>
</dbReference>
<proteinExistence type="predicted"/>